<keyword evidence="2" id="KW-0012">Acyltransferase</keyword>
<name>A0ABN0YIB3_9ACTN</name>
<organism evidence="4 5">
    <name type="scientific">Streptomyces luteireticuli</name>
    <dbReference type="NCBI Taxonomy" id="173858"/>
    <lineage>
        <taxon>Bacteria</taxon>
        <taxon>Bacillati</taxon>
        <taxon>Actinomycetota</taxon>
        <taxon>Actinomycetes</taxon>
        <taxon>Kitasatosporales</taxon>
        <taxon>Streptomycetaceae</taxon>
        <taxon>Streptomyces</taxon>
    </lineage>
</organism>
<dbReference type="SUPFAM" id="SSF55729">
    <property type="entry name" value="Acyl-CoA N-acyltransferases (Nat)"/>
    <property type="match status" value="2"/>
</dbReference>
<feature type="domain" description="N-acetyltransferase" evidence="3">
    <location>
        <begin position="165"/>
        <end position="319"/>
    </location>
</feature>
<dbReference type="PANTHER" id="PTHR43420">
    <property type="entry name" value="ACETYLTRANSFERASE"/>
    <property type="match status" value="1"/>
</dbReference>
<dbReference type="Proteomes" id="UP001500879">
    <property type="component" value="Unassembled WGS sequence"/>
</dbReference>
<dbReference type="PANTHER" id="PTHR43420:SF47">
    <property type="entry name" value="N-ACETYLTRANSFERASE DOMAIN-CONTAINING PROTEIN"/>
    <property type="match status" value="1"/>
</dbReference>
<protein>
    <submittedName>
        <fullName evidence="4">GNAT family N-acetyltransferase</fullName>
    </submittedName>
</protein>
<dbReference type="Pfam" id="PF00583">
    <property type="entry name" value="Acetyltransf_1"/>
    <property type="match status" value="2"/>
</dbReference>
<dbReference type="CDD" id="cd04301">
    <property type="entry name" value="NAT_SF"/>
    <property type="match status" value="2"/>
</dbReference>
<dbReference type="InterPro" id="IPR016181">
    <property type="entry name" value="Acyl_CoA_acyltransferase"/>
</dbReference>
<evidence type="ECO:0000313" key="5">
    <source>
        <dbReference type="Proteomes" id="UP001500879"/>
    </source>
</evidence>
<dbReference type="EMBL" id="BAAABX010000017">
    <property type="protein sequence ID" value="GAA0396566.1"/>
    <property type="molecule type" value="Genomic_DNA"/>
</dbReference>
<sequence length="319" mass="34323">MRALTLSDVPALTALRAAAEHADRSGMHFDETDIRSELTDPKLDLAAGTVGAWQGTRLVGFAALYEPERVRDVARFEASAAVDPALRRHGIGTELIGWMRRRARTVHAERGYDAPGELHLSGVATNTGLAALARHTGFTPCRHWAGMTHELRDGGIPHAAVPEGLRLVPYTPAYEEATRLAHNDAFTDHWDFGGADAEDWKAWGPAGHSFRAELSGLLLGAGDRVAAYLLTDEYAADTAATGLRSCTLAFLGTRPDHRGRGAARALLAHTLHAARRLGYDRAELVVDTESPTGAPALYSWAGFRPGVRFVTYSGPLTGC</sequence>
<keyword evidence="5" id="KW-1185">Reference proteome</keyword>
<dbReference type="InterPro" id="IPR000182">
    <property type="entry name" value="GNAT_dom"/>
</dbReference>
<feature type="domain" description="N-acetyltransferase" evidence="3">
    <location>
        <begin position="1"/>
        <end position="168"/>
    </location>
</feature>
<reference evidence="4 5" key="1">
    <citation type="journal article" date="2019" name="Int. J. Syst. Evol. Microbiol.">
        <title>The Global Catalogue of Microorganisms (GCM) 10K type strain sequencing project: providing services to taxonomists for standard genome sequencing and annotation.</title>
        <authorList>
            <consortium name="The Broad Institute Genomics Platform"/>
            <consortium name="The Broad Institute Genome Sequencing Center for Infectious Disease"/>
            <person name="Wu L."/>
            <person name="Ma J."/>
        </authorList>
    </citation>
    <scope>NUCLEOTIDE SEQUENCE [LARGE SCALE GENOMIC DNA]</scope>
    <source>
        <strain evidence="4 5">JCM 4788</strain>
    </source>
</reference>
<comment type="caution">
    <text evidence="4">The sequence shown here is derived from an EMBL/GenBank/DDBJ whole genome shotgun (WGS) entry which is preliminary data.</text>
</comment>
<dbReference type="InterPro" id="IPR050680">
    <property type="entry name" value="YpeA/RimI_acetyltransf"/>
</dbReference>
<evidence type="ECO:0000256" key="1">
    <source>
        <dbReference type="ARBA" id="ARBA00022679"/>
    </source>
</evidence>
<accession>A0ABN0YIB3</accession>
<dbReference type="PROSITE" id="PS51186">
    <property type="entry name" value="GNAT"/>
    <property type="match status" value="2"/>
</dbReference>
<evidence type="ECO:0000313" key="4">
    <source>
        <dbReference type="EMBL" id="GAA0396566.1"/>
    </source>
</evidence>
<dbReference type="Gene3D" id="3.40.630.30">
    <property type="match status" value="1"/>
</dbReference>
<keyword evidence="1" id="KW-0808">Transferase</keyword>
<evidence type="ECO:0000259" key="3">
    <source>
        <dbReference type="PROSITE" id="PS51186"/>
    </source>
</evidence>
<gene>
    <name evidence="4" type="ORF">GCM10010357_17090</name>
</gene>
<proteinExistence type="predicted"/>
<evidence type="ECO:0000256" key="2">
    <source>
        <dbReference type="ARBA" id="ARBA00023315"/>
    </source>
</evidence>